<dbReference type="OrthoDB" id="90415at2759"/>
<evidence type="ECO:0000313" key="1">
    <source>
        <dbReference type="EMBL" id="OWZ20627.1"/>
    </source>
</evidence>
<dbReference type="EMBL" id="NBNE01000305">
    <property type="protein sequence ID" value="OWZ20627.1"/>
    <property type="molecule type" value="Genomic_DNA"/>
</dbReference>
<evidence type="ECO:0000313" key="2">
    <source>
        <dbReference type="Proteomes" id="UP000198211"/>
    </source>
</evidence>
<comment type="caution">
    <text evidence="1">The sequence shown here is derived from an EMBL/GenBank/DDBJ whole genome shotgun (WGS) entry which is preliminary data.</text>
</comment>
<protein>
    <submittedName>
        <fullName evidence="1">Uncharacterized protein</fullName>
    </submittedName>
</protein>
<reference evidence="2" key="1">
    <citation type="submission" date="2017-03" db="EMBL/GenBank/DDBJ databases">
        <title>Phytopthora megakarya and P. palmivora, two closely related causual agents of cacao black pod achieved similar genome size and gene model numbers by different mechanisms.</title>
        <authorList>
            <person name="Ali S."/>
            <person name="Shao J."/>
            <person name="Larry D.J."/>
            <person name="Kronmiller B."/>
            <person name="Shen D."/>
            <person name="Strem M.D."/>
            <person name="Melnick R.L."/>
            <person name="Guiltinan M.J."/>
            <person name="Tyler B.M."/>
            <person name="Meinhardt L.W."/>
            <person name="Bailey B.A."/>
        </authorList>
    </citation>
    <scope>NUCLEOTIDE SEQUENCE [LARGE SCALE GENOMIC DNA]</scope>
    <source>
        <strain evidence="2">zdho120</strain>
    </source>
</reference>
<gene>
    <name evidence="1" type="ORF">PHMEG_0004939</name>
</gene>
<dbReference type="AlphaFoldDB" id="A0A225WU91"/>
<name>A0A225WU91_9STRA</name>
<dbReference type="Proteomes" id="UP000198211">
    <property type="component" value="Unassembled WGS sequence"/>
</dbReference>
<proteinExistence type="predicted"/>
<sequence>MVSFAVSLSSSLESFRFRTYVCIWIPAAQASVHSIQELFGAALAILCWGRDWSHHVSVEVTHVRCWIDNRSAVAWCNNLNSRDPLAQELNRVLGTIEAQ</sequence>
<keyword evidence="2" id="KW-1185">Reference proteome</keyword>
<accession>A0A225WU91</accession>
<organism evidence="1 2">
    <name type="scientific">Phytophthora megakarya</name>
    <dbReference type="NCBI Taxonomy" id="4795"/>
    <lineage>
        <taxon>Eukaryota</taxon>
        <taxon>Sar</taxon>
        <taxon>Stramenopiles</taxon>
        <taxon>Oomycota</taxon>
        <taxon>Peronosporomycetes</taxon>
        <taxon>Peronosporales</taxon>
        <taxon>Peronosporaceae</taxon>
        <taxon>Phytophthora</taxon>
    </lineage>
</organism>